<protein>
    <submittedName>
        <fullName evidence="3">Histidine kinase</fullName>
    </submittedName>
</protein>
<evidence type="ECO:0000313" key="3">
    <source>
        <dbReference type="EMBL" id="RDY61180.1"/>
    </source>
</evidence>
<reference evidence="3 4" key="1">
    <citation type="submission" date="2018-08" db="EMBL/GenBank/DDBJ databases">
        <title>Muricauda nanhaiensis sp. nov., isolated from seawater of the South China Sea.</title>
        <authorList>
            <person name="Dang Y."/>
        </authorList>
    </citation>
    <scope>NUCLEOTIDE SEQUENCE [LARGE SCALE GENOMIC DNA]</scope>
    <source>
        <strain evidence="3 4">SM1704</strain>
    </source>
</reference>
<feature type="domain" description="2TM" evidence="2">
    <location>
        <begin position="10"/>
        <end position="88"/>
    </location>
</feature>
<dbReference type="GO" id="GO:0016301">
    <property type="term" value="F:kinase activity"/>
    <property type="evidence" value="ECO:0007669"/>
    <property type="project" value="UniProtKB-KW"/>
</dbReference>
<name>A0A371JTN3_9FLAO</name>
<keyword evidence="3" id="KW-0418">Kinase</keyword>
<keyword evidence="1" id="KW-0472">Membrane</keyword>
<dbReference type="Pfam" id="PF13239">
    <property type="entry name" value="2TM"/>
    <property type="match status" value="1"/>
</dbReference>
<evidence type="ECO:0000259" key="2">
    <source>
        <dbReference type="Pfam" id="PF13239"/>
    </source>
</evidence>
<dbReference type="Proteomes" id="UP000261828">
    <property type="component" value="Unassembled WGS sequence"/>
</dbReference>
<accession>A0A371JTN3</accession>
<organism evidence="3 4">
    <name type="scientific">Flagellimonas nanhaiensis</name>
    <dbReference type="NCBI Taxonomy" id="2292706"/>
    <lineage>
        <taxon>Bacteria</taxon>
        <taxon>Pseudomonadati</taxon>
        <taxon>Bacteroidota</taxon>
        <taxon>Flavobacteriia</taxon>
        <taxon>Flavobacteriales</taxon>
        <taxon>Flavobacteriaceae</taxon>
        <taxon>Flagellimonas</taxon>
    </lineage>
</organism>
<dbReference type="InterPro" id="IPR025698">
    <property type="entry name" value="2TM_dom"/>
</dbReference>
<keyword evidence="3" id="KW-0808">Transferase</keyword>
<evidence type="ECO:0000313" key="4">
    <source>
        <dbReference type="Proteomes" id="UP000261828"/>
    </source>
</evidence>
<comment type="caution">
    <text evidence="3">The sequence shown here is derived from an EMBL/GenBank/DDBJ whole genome shotgun (WGS) entry which is preliminary data.</text>
</comment>
<keyword evidence="1" id="KW-0812">Transmembrane</keyword>
<evidence type="ECO:0000256" key="1">
    <source>
        <dbReference type="SAM" id="Phobius"/>
    </source>
</evidence>
<feature type="transmembrane region" description="Helical" evidence="1">
    <location>
        <begin position="53"/>
        <end position="74"/>
    </location>
</feature>
<keyword evidence="1" id="KW-1133">Transmembrane helix</keyword>
<sequence length="92" mass="11256">MEDLKKYKYRKAKERVECIKSFYSNLMTYFLVIPFLVFINYRTSSYPWVIFPAIGWGIGLVGHWLHVYGYIHFLGRDWEERKIKQFMDSNEF</sequence>
<keyword evidence="4" id="KW-1185">Reference proteome</keyword>
<gene>
    <name evidence="3" type="ORF">DX873_03140</name>
</gene>
<dbReference type="EMBL" id="QTJX01000001">
    <property type="protein sequence ID" value="RDY61180.1"/>
    <property type="molecule type" value="Genomic_DNA"/>
</dbReference>
<dbReference type="OrthoDB" id="8965954at2"/>
<dbReference type="AlphaFoldDB" id="A0A371JTN3"/>
<feature type="transmembrane region" description="Helical" evidence="1">
    <location>
        <begin position="21"/>
        <end position="41"/>
    </location>
</feature>
<proteinExistence type="predicted"/>